<proteinExistence type="predicted"/>
<gene>
    <name evidence="1" type="ORF">K9V48_12275</name>
</gene>
<organism evidence="1 2">
    <name type="scientific">Metabacillus rhizolycopersici</name>
    <dbReference type="NCBI Taxonomy" id="2875709"/>
    <lineage>
        <taxon>Bacteria</taxon>
        <taxon>Bacillati</taxon>
        <taxon>Bacillota</taxon>
        <taxon>Bacilli</taxon>
        <taxon>Bacillales</taxon>
        <taxon>Bacillaceae</taxon>
        <taxon>Metabacillus</taxon>
    </lineage>
</organism>
<sequence>MANKKKNLQETSSSIVQLFVQDILKKNGVTKENRINLSDEQKSQIKKVVMDLQEQVDEFVKGKNKNVKQAEEIEDAMNTTLREMIKKKKK</sequence>
<evidence type="ECO:0000313" key="1">
    <source>
        <dbReference type="EMBL" id="MBZ5751005.1"/>
    </source>
</evidence>
<reference evidence="1" key="1">
    <citation type="submission" date="2024-05" db="EMBL/GenBank/DDBJ databases">
        <title>Metabacillus sp. nov., isolated from the rhizosphere soil of tomato plants.</title>
        <authorList>
            <person name="Ma R."/>
        </authorList>
    </citation>
    <scope>NUCLEOTIDE SEQUENCE</scope>
    <source>
        <strain evidence="1">DBTR6</strain>
    </source>
</reference>
<name>A0ABS7URT0_9BACI</name>
<keyword evidence="2" id="KW-1185">Reference proteome</keyword>
<dbReference type="RefSeq" id="WP_224139282.1">
    <property type="nucleotide sequence ID" value="NZ_JAIQUM010000024.1"/>
</dbReference>
<comment type="caution">
    <text evidence="1">The sequence shown here is derived from an EMBL/GenBank/DDBJ whole genome shotgun (WGS) entry which is preliminary data.</text>
</comment>
<accession>A0ABS7URT0</accession>
<evidence type="ECO:0008006" key="3">
    <source>
        <dbReference type="Google" id="ProtNLM"/>
    </source>
</evidence>
<protein>
    <recommendedName>
        <fullName evidence="3">Spore coat protein</fullName>
    </recommendedName>
</protein>
<dbReference type="Proteomes" id="UP001165287">
    <property type="component" value="Unassembled WGS sequence"/>
</dbReference>
<evidence type="ECO:0000313" key="2">
    <source>
        <dbReference type="Proteomes" id="UP001165287"/>
    </source>
</evidence>
<dbReference type="EMBL" id="JAIQUM010000024">
    <property type="protein sequence ID" value="MBZ5751005.1"/>
    <property type="molecule type" value="Genomic_DNA"/>
</dbReference>